<dbReference type="Pfam" id="PF01264">
    <property type="entry name" value="Chorismate_synt"/>
    <property type="match status" value="1"/>
</dbReference>
<feature type="binding site" evidence="7">
    <location>
        <begin position="295"/>
        <end position="299"/>
    </location>
    <ligand>
        <name>FMN</name>
        <dbReference type="ChEBI" id="CHEBI:58210"/>
    </ligand>
</feature>
<evidence type="ECO:0000313" key="10">
    <source>
        <dbReference type="Proteomes" id="UP000297225"/>
    </source>
</evidence>
<dbReference type="EMBL" id="SPNC01000017">
    <property type="protein sequence ID" value="TFH96559.1"/>
    <property type="molecule type" value="Genomic_DNA"/>
</dbReference>
<dbReference type="PIRSF" id="PIRSF001456">
    <property type="entry name" value="Chorismate_synth"/>
    <property type="match status" value="1"/>
</dbReference>
<accession>A0A4Y8WRJ9</accession>
<dbReference type="InterPro" id="IPR035904">
    <property type="entry name" value="Chorismate_synth_AroC_sf"/>
</dbReference>
<dbReference type="Gene3D" id="3.60.150.10">
    <property type="entry name" value="Chorismate synthase AroC"/>
    <property type="match status" value="1"/>
</dbReference>
<dbReference type="OrthoDB" id="9771806at2"/>
<protein>
    <recommendedName>
        <fullName evidence="3 7">Chorismate synthase</fullName>
        <shortName evidence="7">CS</shortName>
        <ecNumber evidence="3 7">4.2.3.5</ecNumber>
    </recommendedName>
    <alternativeName>
        <fullName evidence="7">5-enolpyruvylshikimate-3-phosphate phospholyase</fullName>
    </alternativeName>
</protein>
<dbReference type="GO" id="GO:0009073">
    <property type="term" value="P:aromatic amino acid family biosynthetic process"/>
    <property type="evidence" value="ECO:0007669"/>
    <property type="project" value="UniProtKB-KW"/>
</dbReference>
<dbReference type="HAMAP" id="MF_00300">
    <property type="entry name" value="Chorismate_synth"/>
    <property type="match status" value="1"/>
</dbReference>
<dbReference type="GO" id="GO:0008652">
    <property type="term" value="P:amino acid biosynthetic process"/>
    <property type="evidence" value="ECO:0007669"/>
    <property type="project" value="UniProtKB-KW"/>
</dbReference>
<keyword evidence="7" id="KW-0285">Flavoprotein</keyword>
<dbReference type="RefSeq" id="WP_134849251.1">
    <property type="nucleotide sequence ID" value="NZ_CP197400.1"/>
</dbReference>
<dbReference type="EC" id="4.2.3.5" evidence="3 7"/>
<dbReference type="UniPathway" id="UPA00053">
    <property type="reaction ID" value="UER00090"/>
</dbReference>
<comment type="cofactor">
    <cofactor evidence="7 8">
        <name>FMNH2</name>
        <dbReference type="ChEBI" id="CHEBI:57618"/>
    </cofactor>
    <text evidence="7 8">Reduced FMN (FMNH(2)).</text>
</comment>
<evidence type="ECO:0000256" key="4">
    <source>
        <dbReference type="ARBA" id="ARBA00022605"/>
    </source>
</evidence>
<feature type="binding site" evidence="7">
    <location>
        <position position="280"/>
    </location>
    <ligand>
        <name>FMN</name>
        <dbReference type="ChEBI" id="CHEBI:58210"/>
    </ligand>
</feature>
<dbReference type="PANTHER" id="PTHR21085">
    <property type="entry name" value="CHORISMATE SYNTHASE"/>
    <property type="match status" value="1"/>
</dbReference>
<evidence type="ECO:0000256" key="6">
    <source>
        <dbReference type="ARBA" id="ARBA00023239"/>
    </source>
</evidence>
<evidence type="ECO:0000256" key="8">
    <source>
        <dbReference type="RuleBase" id="RU000605"/>
    </source>
</evidence>
<dbReference type="PROSITE" id="PS00787">
    <property type="entry name" value="CHORISMATE_SYNTHASE_1"/>
    <property type="match status" value="1"/>
</dbReference>
<comment type="similarity">
    <text evidence="2 7 8">Belongs to the chorismate synthase family.</text>
</comment>
<evidence type="ECO:0000256" key="3">
    <source>
        <dbReference type="ARBA" id="ARBA00013036"/>
    </source>
</evidence>
<dbReference type="NCBIfam" id="NF003793">
    <property type="entry name" value="PRK05382.1"/>
    <property type="match status" value="1"/>
</dbReference>
<feature type="binding site" evidence="7">
    <location>
        <position position="46"/>
    </location>
    <ligand>
        <name>NADP(+)</name>
        <dbReference type="ChEBI" id="CHEBI:58349"/>
    </ligand>
</feature>
<evidence type="ECO:0000313" key="9">
    <source>
        <dbReference type="EMBL" id="TFH96559.1"/>
    </source>
</evidence>
<dbReference type="InterPro" id="IPR000453">
    <property type="entry name" value="Chorismate_synth"/>
</dbReference>
<dbReference type="AlphaFoldDB" id="A0A4Y8WRJ9"/>
<dbReference type="GO" id="GO:0009423">
    <property type="term" value="P:chorismate biosynthetic process"/>
    <property type="evidence" value="ECO:0007669"/>
    <property type="project" value="UniProtKB-UniRule"/>
</dbReference>
<comment type="pathway">
    <text evidence="1 7 8">Metabolic intermediate biosynthesis; chorismate biosynthesis; chorismate from D-erythrose 4-phosphate and phosphoenolpyruvate: step 7/7.</text>
</comment>
<keyword evidence="10" id="KW-1185">Reference proteome</keyword>
<organism evidence="9 10">
    <name type="scientific">Porphyromonas levii</name>
    <dbReference type="NCBI Taxonomy" id="28114"/>
    <lineage>
        <taxon>Bacteria</taxon>
        <taxon>Pseudomonadati</taxon>
        <taxon>Bacteroidota</taxon>
        <taxon>Bacteroidia</taxon>
        <taxon>Bacteroidales</taxon>
        <taxon>Porphyromonadaceae</taxon>
        <taxon>Porphyromonas</taxon>
    </lineage>
</organism>
<dbReference type="GO" id="GO:0004107">
    <property type="term" value="F:chorismate synthase activity"/>
    <property type="evidence" value="ECO:0007669"/>
    <property type="project" value="UniProtKB-UniRule"/>
</dbReference>
<dbReference type="PANTHER" id="PTHR21085:SF0">
    <property type="entry name" value="CHORISMATE SYNTHASE"/>
    <property type="match status" value="1"/>
</dbReference>
<dbReference type="GO" id="GO:0005829">
    <property type="term" value="C:cytosol"/>
    <property type="evidence" value="ECO:0007669"/>
    <property type="project" value="TreeGrafter"/>
</dbReference>
<evidence type="ECO:0000256" key="5">
    <source>
        <dbReference type="ARBA" id="ARBA00023141"/>
    </source>
</evidence>
<keyword evidence="5 7" id="KW-0057">Aromatic amino acid biosynthesis</keyword>
<keyword evidence="7" id="KW-0274">FAD</keyword>
<feature type="binding site" evidence="7">
    <location>
        <position position="321"/>
    </location>
    <ligand>
        <name>FMN</name>
        <dbReference type="ChEBI" id="CHEBI:58210"/>
    </ligand>
</feature>
<comment type="subunit">
    <text evidence="7">Homotetramer.</text>
</comment>
<dbReference type="CDD" id="cd07304">
    <property type="entry name" value="Chorismate_synthase"/>
    <property type="match status" value="1"/>
</dbReference>
<keyword evidence="7" id="KW-0521">NADP</keyword>
<sequence>MNTFGRYFRITTFGESHGSVIGGVIDGCPSGVRLDMAFITSVLQRRRSAGGVSTGRVEDDQPVFLSGLFDGVTTGTPIAFTIANKERKSSDYDHLSEVYRPSHADFTYQAKYGIRDYRGGGRASARETVVRVVAGAIAMQILGEQGVKITAYTSQLGHIRLPEGYLLEIAQGGSKVGCPIPEVDEQMYQSLLQAREAGDTLGGVVSVVVHGVPPGWGSPLYSKLDARLAEAMLGINACKGFEIGDGFALASMLGSAANDPFTSIDGVPVTETNHSGGVLGGISSGAPLLFRAAFKPIASIALPQKTVNTAGTVQSLTIEGRHDGSVFPRVLPIVESMTALVLVDEMLAQRLVR</sequence>
<comment type="catalytic activity">
    <reaction evidence="7 8">
        <text>5-O-(1-carboxyvinyl)-3-phosphoshikimate = chorismate + phosphate</text>
        <dbReference type="Rhea" id="RHEA:21020"/>
        <dbReference type="ChEBI" id="CHEBI:29748"/>
        <dbReference type="ChEBI" id="CHEBI:43474"/>
        <dbReference type="ChEBI" id="CHEBI:57701"/>
        <dbReference type="EC" id="4.2.3.5"/>
    </reaction>
</comment>
<dbReference type="PROSITE" id="PS00788">
    <property type="entry name" value="CHORISMATE_SYNTHASE_2"/>
    <property type="match status" value="1"/>
</dbReference>
<comment type="caution">
    <text evidence="9">The sequence shown here is derived from an EMBL/GenBank/DDBJ whole genome shotgun (WGS) entry which is preliminary data.</text>
</comment>
<dbReference type="GO" id="GO:0010181">
    <property type="term" value="F:FMN binding"/>
    <property type="evidence" value="ECO:0007669"/>
    <property type="project" value="TreeGrafter"/>
</dbReference>
<evidence type="ECO:0000256" key="1">
    <source>
        <dbReference type="ARBA" id="ARBA00005044"/>
    </source>
</evidence>
<proteinExistence type="inferred from homology"/>
<comment type="function">
    <text evidence="7">Catalyzes the anti-1,4-elimination of the C-3 phosphate and the C-6 proR hydrogen from 5-enolpyruvylshikimate-3-phosphate (EPSP) to yield chorismate, which is the branch point compound that serves as the starting substrate for the three terminal pathways of aromatic amino acid biosynthesis. This reaction introduces a second double bond into the aromatic ring system.</text>
</comment>
<reference evidence="9 10" key="1">
    <citation type="submission" date="2019-03" db="EMBL/GenBank/DDBJ databases">
        <title>Porphyromonas levii Isolated from the Uterus of Dairy Cows.</title>
        <authorList>
            <person name="Francis A.M."/>
        </authorList>
    </citation>
    <scope>NUCLEOTIDE SEQUENCE [LARGE SCALE GENOMIC DNA]</scope>
    <source>
        <strain evidence="9 10">AF5678</strain>
    </source>
</reference>
<evidence type="ECO:0000256" key="2">
    <source>
        <dbReference type="ARBA" id="ARBA00008014"/>
    </source>
</evidence>
<name>A0A4Y8WRJ9_9PORP</name>
<feature type="binding site" evidence="7">
    <location>
        <begin position="236"/>
        <end position="237"/>
    </location>
    <ligand>
        <name>FMN</name>
        <dbReference type="ChEBI" id="CHEBI:58210"/>
    </ligand>
</feature>
<dbReference type="NCBIfam" id="TIGR00033">
    <property type="entry name" value="aroC"/>
    <property type="match status" value="1"/>
</dbReference>
<dbReference type="STRING" id="1122973.GCA_000379925_01622"/>
<keyword evidence="7" id="KW-0288">FMN</keyword>
<keyword evidence="4 7" id="KW-0028">Amino-acid biosynthesis</keyword>
<comment type="caution">
    <text evidence="7">Lacks conserved residue(s) required for the propagation of feature annotation.</text>
</comment>
<feature type="binding site" evidence="7">
    <location>
        <begin position="122"/>
        <end position="124"/>
    </location>
    <ligand>
        <name>FMN</name>
        <dbReference type="ChEBI" id="CHEBI:58210"/>
    </ligand>
</feature>
<dbReference type="Proteomes" id="UP000297225">
    <property type="component" value="Unassembled WGS sequence"/>
</dbReference>
<evidence type="ECO:0000256" key="7">
    <source>
        <dbReference type="HAMAP-Rule" id="MF_00300"/>
    </source>
</evidence>
<dbReference type="InterPro" id="IPR020541">
    <property type="entry name" value="Chorismate_synthase_CS"/>
</dbReference>
<keyword evidence="6 7" id="KW-0456">Lyase</keyword>
<dbReference type="SUPFAM" id="SSF103263">
    <property type="entry name" value="Chorismate synthase, AroC"/>
    <property type="match status" value="1"/>
</dbReference>
<gene>
    <name evidence="7 9" type="primary">aroC</name>
    <name evidence="9" type="ORF">E4P47_02095</name>
</gene>